<proteinExistence type="predicted"/>
<dbReference type="Gene3D" id="1.20.120.160">
    <property type="entry name" value="HPT domain"/>
    <property type="match status" value="1"/>
</dbReference>
<dbReference type="PROSITE" id="PS50894">
    <property type="entry name" value="HPT"/>
    <property type="match status" value="1"/>
</dbReference>
<feature type="domain" description="HPt" evidence="3">
    <location>
        <begin position="15"/>
        <end position="108"/>
    </location>
</feature>
<dbReference type="Pfam" id="PF01627">
    <property type="entry name" value="Hpt"/>
    <property type="match status" value="1"/>
</dbReference>
<dbReference type="SUPFAM" id="SSF47226">
    <property type="entry name" value="Histidine-containing phosphotransfer domain, HPT domain"/>
    <property type="match status" value="1"/>
</dbReference>
<dbReference type="CDD" id="cd00088">
    <property type="entry name" value="HPT"/>
    <property type="match status" value="1"/>
</dbReference>
<keyword evidence="1" id="KW-0902">Two-component regulatory system</keyword>
<gene>
    <name evidence="4" type="ORF">THMIRHAM_02080</name>
</gene>
<dbReference type="Proteomes" id="UP001054820">
    <property type="component" value="Chromosome"/>
</dbReference>
<dbReference type="EMBL" id="AP024202">
    <property type="protein sequence ID" value="BCN92423.1"/>
    <property type="molecule type" value="Genomic_DNA"/>
</dbReference>
<name>A0ABM7MAR7_9GAMM</name>
<keyword evidence="5" id="KW-1185">Reference proteome</keyword>
<feature type="modified residue" description="Phosphohistidine" evidence="2">
    <location>
        <position position="54"/>
    </location>
</feature>
<keyword evidence="2" id="KW-0597">Phosphoprotein</keyword>
<reference evidence="4" key="1">
    <citation type="journal article" date="2022" name="Arch. Microbiol.">
        <title>Thiomicrorhabdus immobilis sp. nov., a mesophilic sulfur-oxidizing bacterium isolated from sediment of a brackish lake in northern Japan.</title>
        <authorList>
            <person name="Kojima H."/>
            <person name="Mochizuki J."/>
            <person name="Kanda M."/>
            <person name="Watanabe T."/>
            <person name="Fukui M."/>
        </authorList>
    </citation>
    <scope>NUCLEOTIDE SEQUENCE</scope>
    <source>
        <strain evidence="4">Am19</strain>
    </source>
</reference>
<sequence>MQLDISNLDMLKEIIGDDLKEVLNVYLESTPDTLFKLEDAVASKTSATVQSQAHSLKGSSANIGANNLSMLCAELEQKAKNDDAADFDSLFSKIKTASIAVEQELKDYINTF</sequence>
<evidence type="ECO:0000256" key="1">
    <source>
        <dbReference type="ARBA" id="ARBA00023012"/>
    </source>
</evidence>
<evidence type="ECO:0000256" key="2">
    <source>
        <dbReference type="PROSITE-ProRule" id="PRU00110"/>
    </source>
</evidence>
<dbReference type="InterPro" id="IPR008207">
    <property type="entry name" value="Sig_transdc_His_kin_Hpt_dom"/>
</dbReference>
<accession>A0ABM7MAR7</accession>
<dbReference type="SMART" id="SM00073">
    <property type="entry name" value="HPT"/>
    <property type="match status" value="1"/>
</dbReference>
<evidence type="ECO:0000313" key="5">
    <source>
        <dbReference type="Proteomes" id="UP001054820"/>
    </source>
</evidence>
<organism evidence="4 5">
    <name type="scientific">Thiomicrorhabdus immobilis</name>
    <dbReference type="NCBI Taxonomy" id="2791037"/>
    <lineage>
        <taxon>Bacteria</taxon>
        <taxon>Pseudomonadati</taxon>
        <taxon>Pseudomonadota</taxon>
        <taxon>Gammaproteobacteria</taxon>
        <taxon>Thiotrichales</taxon>
        <taxon>Piscirickettsiaceae</taxon>
        <taxon>Thiomicrorhabdus</taxon>
    </lineage>
</organism>
<dbReference type="InterPro" id="IPR036641">
    <property type="entry name" value="HPT_dom_sf"/>
</dbReference>
<protein>
    <recommendedName>
        <fullName evidence="3">HPt domain-containing protein</fullName>
    </recommendedName>
</protein>
<evidence type="ECO:0000259" key="3">
    <source>
        <dbReference type="PROSITE" id="PS50894"/>
    </source>
</evidence>
<dbReference type="RefSeq" id="WP_237262124.1">
    <property type="nucleotide sequence ID" value="NZ_AP024202.1"/>
</dbReference>
<evidence type="ECO:0000313" key="4">
    <source>
        <dbReference type="EMBL" id="BCN92423.1"/>
    </source>
</evidence>